<evidence type="ECO:0000313" key="2">
    <source>
        <dbReference type="EMBL" id="JAP06659.1"/>
    </source>
</evidence>
<keyword evidence="1" id="KW-0472">Membrane</keyword>
<reference evidence="2" key="1">
    <citation type="submission" date="2015-12" db="EMBL/GenBank/DDBJ databases">
        <title>Gene expression during late stages of embryo sac development: a critical building block for successful pollen-pistil interactions.</title>
        <authorList>
            <person name="Liu Y."/>
            <person name="Joly V."/>
            <person name="Sabar M."/>
            <person name="Matton D.P."/>
        </authorList>
    </citation>
    <scope>NUCLEOTIDE SEQUENCE</scope>
</reference>
<keyword evidence="1" id="KW-1133">Transmembrane helix</keyword>
<keyword evidence="1" id="KW-0812">Transmembrane</keyword>
<name>A0A0V0GF54_SOLCH</name>
<evidence type="ECO:0000256" key="1">
    <source>
        <dbReference type="SAM" id="Phobius"/>
    </source>
</evidence>
<dbReference type="AlphaFoldDB" id="A0A0V0GF54"/>
<sequence>HHHVPLFSSKISFLPSIELYYLCCSLAFLLAFYPQIAHSASSSFLSCESRLHIKRPSWIL</sequence>
<feature type="non-terminal residue" evidence="2">
    <location>
        <position position="1"/>
    </location>
</feature>
<feature type="transmembrane region" description="Helical" evidence="1">
    <location>
        <begin position="12"/>
        <end position="33"/>
    </location>
</feature>
<proteinExistence type="predicted"/>
<organism evidence="2">
    <name type="scientific">Solanum chacoense</name>
    <name type="common">Chaco potato</name>
    <dbReference type="NCBI Taxonomy" id="4108"/>
    <lineage>
        <taxon>Eukaryota</taxon>
        <taxon>Viridiplantae</taxon>
        <taxon>Streptophyta</taxon>
        <taxon>Embryophyta</taxon>
        <taxon>Tracheophyta</taxon>
        <taxon>Spermatophyta</taxon>
        <taxon>Magnoliopsida</taxon>
        <taxon>eudicotyledons</taxon>
        <taxon>Gunneridae</taxon>
        <taxon>Pentapetalae</taxon>
        <taxon>asterids</taxon>
        <taxon>lamiids</taxon>
        <taxon>Solanales</taxon>
        <taxon>Solanaceae</taxon>
        <taxon>Solanoideae</taxon>
        <taxon>Solaneae</taxon>
        <taxon>Solanum</taxon>
    </lineage>
</organism>
<accession>A0A0V0GF54</accession>
<protein>
    <submittedName>
        <fullName evidence="2">Putative ovule protein</fullName>
    </submittedName>
</protein>
<dbReference type="EMBL" id="GEDG01040641">
    <property type="protein sequence ID" value="JAP06659.1"/>
    <property type="molecule type" value="Transcribed_RNA"/>
</dbReference>